<dbReference type="AlphaFoldDB" id="A0AAJ2ZC34"/>
<reference evidence="4 5" key="1">
    <citation type="submission" date="2019-10" db="EMBL/GenBank/DDBJ databases">
        <title>Genome Sequence of Micromonospora terminaliae DSM 101760.</title>
        <authorList>
            <person name="Guo L."/>
        </authorList>
    </citation>
    <scope>NUCLEOTIDE SEQUENCE [LARGE SCALE GENOMIC DNA]</scope>
    <source>
        <strain evidence="4 5">DSM 101760</strain>
    </source>
</reference>
<dbReference type="Proteomes" id="UP000477779">
    <property type="component" value="Unassembled WGS sequence"/>
</dbReference>
<reference evidence="3 6" key="2">
    <citation type="submission" date="2020-02" db="EMBL/GenBank/DDBJ databases">
        <title>WGS of Micromonospora spp. isolated from hot spring.</title>
        <authorList>
            <person name="Thawai C."/>
        </authorList>
    </citation>
    <scope>NUCLEOTIDE SEQUENCE [LARGE SCALE GENOMIC DNA]</scope>
    <source>
        <strain evidence="3 6">TMS7</strain>
    </source>
</reference>
<feature type="transmembrane region" description="Helical" evidence="2">
    <location>
        <begin position="224"/>
        <end position="244"/>
    </location>
</feature>
<evidence type="ECO:0000313" key="6">
    <source>
        <dbReference type="Proteomes" id="UP000477779"/>
    </source>
</evidence>
<sequence length="263" mass="27567">MPLTFPSHLAPVLPLKLWRPHWFDGVALATGAVAPDVGYLFTGTGLALGLRTHSLGGLLWWCLPVALGYAWIVRRVIAGVAVHLPGQRLFGWPDHAALGGVRHPWQVTVCSALIGAFSHVAWDRITHSDRWPRLLGIADFHALTGLYWWQVSDVAGTVGGGLLVAALAVRAAHRHEIFEGVRPPAPAARPGLFWGVALAVTGLGVALLPGLPAATVPAPAGVRLLHLAGVALIAGAAAAGALTGPPPDAGRSRRLEHKQRSPG</sequence>
<gene>
    <name evidence="3" type="ORF">G3561_05195</name>
    <name evidence="4" type="ORF">GCE86_15275</name>
</gene>
<feature type="transmembrane region" description="Helical" evidence="2">
    <location>
        <begin position="192"/>
        <end position="212"/>
    </location>
</feature>
<accession>A0AAJ2ZC34</accession>
<evidence type="ECO:0000313" key="3">
    <source>
        <dbReference type="EMBL" id="NES26955.1"/>
    </source>
</evidence>
<dbReference type="EMBL" id="CP045309">
    <property type="protein sequence ID" value="QGL48264.1"/>
    <property type="molecule type" value="Genomic_DNA"/>
</dbReference>
<dbReference type="Pfam" id="PF13803">
    <property type="entry name" value="DUF4184"/>
    <property type="match status" value="1"/>
</dbReference>
<dbReference type="EMBL" id="JAAHBZ010000002">
    <property type="protein sequence ID" value="NES26955.1"/>
    <property type="molecule type" value="Genomic_DNA"/>
</dbReference>
<protein>
    <submittedName>
        <fullName evidence="3">DUF4184 family protein</fullName>
    </submittedName>
</protein>
<keyword evidence="5" id="KW-1185">Reference proteome</keyword>
<evidence type="ECO:0000256" key="1">
    <source>
        <dbReference type="SAM" id="MobiDB-lite"/>
    </source>
</evidence>
<dbReference type="InterPro" id="IPR025238">
    <property type="entry name" value="DUF4184"/>
</dbReference>
<feature type="region of interest" description="Disordered" evidence="1">
    <location>
        <begin position="243"/>
        <end position="263"/>
    </location>
</feature>
<evidence type="ECO:0000313" key="5">
    <source>
        <dbReference type="Proteomes" id="UP000402241"/>
    </source>
</evidence>
<dbReference type="Proteomes" id="UP000402241">
    <property type="component" value="Chromosome"/>
</dbReference>
<proteinExistence type="predicted"/>
<feature type="transmembrane region" description="Helical" evidence="2">
    <location>
        <begin position="155"/>
        <end position="172"/>
    </location>
</feature>
<evidence type="ECO:0000313" key="4">
    <source>
        <dbReference type="EMBL" id="QGL48264.1"/>
    </source>
</evidence>
<feature type="transmembrane region" description="Helical" evidence="2">
    <location>
        <begin position="58"/>
        <end position="84"/>
    </location>
</feature>
<keyword evidence="2" id="KW-0472">Membrane</keyword>
<organism evidence="3 6">
    <name type="scientific">Micromonospora terminaliae</name>
    <dbReference type="NCBI Taxonomy" id="1914461"/>
    <lineage>
        <taxon>Bacteria</taxon>
        <taxon>Bacillati</taxon>
        <taxon>Actinomycetota</taxon>
        <taxon>Actinomycetes</taxon>
        <taxon>Micromonosporales</taxon>
        <taxon>Micromonosporaceae</taxon>
        <taxon>Micromonospora</taxon>
    </lineage>
</organism>
<evidence type="ECO:0000256" key="2">
    <source>
        <dbReference type="SAM" id="Phobius"/>
    </source>
</evidence>
<keyword evidence="2" id="KW-0812">Transmembrane</keyword>
<dbReference type="RefSeq" id="WP_154227593.1">
    <property type="nucleotide sequence ID" value="NZ_CP045309.1"/>
</dbReference>
<name>A0AAJ2ZC34_9ACTN</name>
<keyword evidence="2" id="KW-1133">Transmembrane helix</keyword>